<dbReference type="OMA" id="WANATNC"/>
<evidence type="ECO:0000256" key="4">
    <source>
        <dbReference type="ARBA" id="ARBA00022777"/>
    </source>
</evidence>
<dbReference type="PROSITE" id="PS00107">
    <property type="entry name" value="PROTEIN_KINASE_ATP"/>
    <property type="match status" value="1"/>
</dbReference>
<dbReference type="Gene3D" id="1.10.510.10">
    <property type="entry name" value="Transferase(Phosphotransferase) domain 1"/>
    <property type="match status" value="1"/>
</dbReference>
<dbReference type="STRING" id="4565.A0A3B6CAH5"/>
<feature type="region of interest" description="Disordered" evidence="7">
    <location>
        <begin position="177"/>
        <end position="200"/>
    </location>
</feature>
<evidence type="ECO:0000256" key="6">
    <source>
        <dbReference type="PROSITE-ProRule" id="PRU10141"/>
    </source>
</evidence>
<protein>
    <recommendedName>
        <fullName evidence="8">Protein kinase domain-containing protein</fullName>
    </recommendedName>
</protein>
<evidence type="ECO:0000259" key="8">
    <source>
        <dbReference type="PROSITE" id="PS50011"/>
    </source>
</evidence>
<dbReference type="InterPro" id="IPR008271">
    <property type="entry name" value="Ser/Thr_kinase_AS"/>
</dbReference>
<name>A0A3B6CAH5_WHEAT</name>
<feature type="compositionally biased region" description="Basic and acidic residues" evidence="7">
    <location>
        <begin position="22"/>
        <end position="47"/>
    </location>
</feature>
<dbReference type="InterPro" id="IPR017441">
    <property type="entry name" value="Protein_kinase_ATP_BS"/>
</dbReference>
<evidence type="ECO:0000256" key="1">
    <source>
        <dbReference type="ARBA" id="ARBA00022527"/>
    </source>
</evidence>
<sequence length="592" mass="65196">MSPNNEAMPSAIRPTATQATKGEPRSGRAQTRGEGHESYNSEDDNIHYKQTRGGIAKEAQAEMPQSHPTGEDEAEPWENCTMTLVAMLRQHKSPRKTHLEMVREALQTTTIELNFASFLQEMGCLCLFRDKWRRKRRPEKSAPASHSQAAAASYYAACTHDASVPAAAASTASPACSATATSTSDGSGTRPASSKSLGSSARSIPELYGERGAQSLLEFGLSELRGATANFSPLLMVGMGGFGCVYRGALRLPVGNPHGTAVAVKRLNPNGGQGHKEWLAEVQFLGIVEHPNLVKLVGYCATQTDQGPQRLLVYEFMPNKTLDDHLFNPEHPVLPWDVRLQVALGAAEGLLYLHEGLELQIIYRDFKAANILLDEEFRPKLSDFGLAREGPSEGQTHVSTVVMGTYGYAAPDYVQTGHLTTKSDVWSFGVVMYEILTARRSVEKKRPKNEQKLLEWVRRHPADSEQFSEIIDTRLEGRYSMRGAREIAKLANSCLAKYAKDRPTMVEVVERLKLAMQHKELDGHDVRSVEESLLLHEAPTTPPMEDEAAVSARRRMLHLAALGENANAHARRRLMLMRAAAPRTCTLSSLSS</sequence>
<dbReference type="Gramene" id="TraesCS2B02G408700.1">
    <property type="protein sequence ID" value="TraesCS2B02G408700.1"/>
    <property type="gene ID" value="TraesCS2B02G408700"/>
</dbReference>
<dbReference type="GO" id="GO:0004674">
    <property type="term" value="F:protein serine/threonine kinase activity"/>
    <property type="evidence" value="ECO:0007669"/>
    <property type="project" value="UniProtKB-KW"/>
</dbReference>
<feature type="binding site" evidence="6">
    <location>
        <position position="265"/>
    </location>
    <ligand>
        <name>ATP</name>
        <dbReference type="ChEBI" id="CHEBI:30616"/>
    </ligand>
</feature>
<organism evidence="9">
    <name type="scientific">Triticum aestivum</name>
    <name type="common">Wheat</name>
    <dbReference type="NCBI Taxonomy" id="4565"/>
    <lineage>
        <taxon>Eukaryota</taxon>
        <taxon>Viridiplantae</taxon>
        <taxon>Streptophyta</taxon>
        <taxon>Embryophyta</taxon>
        <taxon>Tracheophyta</taxon>
        <taxon>Spermatophyta</taxon>
        <taxon>Magnoliopsida</taxon>
        <taxon>Liliopsida</taxon>
        <taxon>Poales</taxon>
        <taxon>Poaceae</taxon>
        <taxon>BOP clade</taxon>
        <taxon>Pooideae</taxon>
        <taxon>Triticodae</taxon>
        <taxon>Triticeae</taxon>
        <taxon>Triticinae</taxon>
        <taxon>Triticum</taxon>
    </lineage>
</organism>
<evidence type="ECO:0000256" key="2">
    <source>
        <dbReference type="ARBA" id="ARBA00022679"/>
    </source>
</evidence>
<dbReference type="SMR" id="A0A3B6CAH5"/>
<dbReference type="AlphaFoldDB" id="A0A3B6CAH5"/>
<keyword evidence="1" id="KW-0723">Serine/threonine-protein kinase</keyword>
<dbReference type="PaxDb" id="4565-Traes_2BL_2ABDF1A38.2"/>
<dbReference type="InterPro" id="IPR001245">
    <property type="entry name" value="Ser-Thr/Tyr_kinase_cat_dom"/>
</dbReference>
<dbReference type="CDD" id="cd14066">
    <property type="entry name" value="STKc_IRAK"/>
    <property type="match status" value="1"/>
</dbReference>
<dbReference type="PROSITE" id="PS00108">
    <property type="entry name" value="PROTEIN_KINASE_ST"/>
    <property type="match status" value="1"/>
</dbReference>
<dbReference type="Pfam" id="PF07714">
    <property type="entry name" value="PK_Tyr_Ser-Thr"/>
    <property type="match status" value="1"/>
</dbReference>
<evidence type="ECO:0000313" key="10">
    <source>
        <dbReference type="Proteomes" id="UP000019116"/>
    </source>
</evidence>
<evidence type="ECO:0000256" key="3">
    <source>
        <dbReference type="ARBA" id="ARBA00022741"/>
    </source>
</evidence>
<reference evidence="9" key="1">
    <citation type="submission" date="2018-08" db="EMBL/GenBank/DDBJ databases">
        <authorList>
            <person name="Rossello M."/>
        </authorList>
    </citation>
    <scope>NUCLEOTIDE SEQUENCE [LARGE SCALE GENOMIC DNA]</scope>
    <source>
        <strain evidence="9">cv. Chinese Spring</strain>
    </source>
</reference>
<feature type="domain" description="Protein kinase" evidence="8">
    <location>
        <begin position="231"/>
        <end position="521"/>
    </location>
</feature>
<dbReference type="PROSITE" id="PS50011">
    <property type="entry name" value="PROTEIN_KINASE_DOM"/>
    <property type="match status" value="1"/>
</dbReference>
<evidence type="ECO:0000256" key="7">
    <source>
        <dbReference type="SAM" id="MobiDB-lite"/>
    </source>
</evidence>
<keyword evidence="3 6" id="KW-0547">Nucleotide-binding</keyword>
<evidence type="ECO:0000313" key="9">
    <source>
        <dbReference type="EnsemblPlants" id="TraesCS2B02G408700.1"/>
    </source>
</evidence>
<dbReference type="OrthoDB" id="4062651at2759"/>
<dbReference type="GO" id="GO:0005524">
    <property type="term" value="F:ATP binding"/>
    <property type="evidence" value="ECO:0007669"/>
    <property type="project" value="UniProtKB-UniRule"/>
</dbReference>
<accession>A0A3B6CAH5</accession>
<dbReference type="InterPro" id="IPR011009">
    <property type="entry name" value="Kinase-like_dom_sf"/>
</dbReference>
<dbReference type="PANTHER" id="PTHR45621">
    <property type="entry name" value="OS01G0588500 PROTEIN-RELATED"/>
    <property type="match status" value="1"/>
</dbReference>
<dbReference type="Gene3D" id="3.30.200.20">
    <property type="entry name" value="Phosphorylase Kinase, domain 1"/>
    <property type="match status" value="1"/>
</dbReference>
<proteinExistence type="predicted"/>
<dbReference type="FunFam" id="1.10.510.10:FF:000095">
    <property type="entry name" value="protein STRUBBELIG-RECEPTOR FAMILY 8"/>
    <property type="match status" value="1"/>
</dbReference>
<keyword evidence="4" id="KW-0418">Kinase</keyword>
<keyword evidence="5 6" id="KW-0067">ATP-binding</keyword>
<dbReference type="Gramene" id="TraesCS2B03G1040800.1">
    <property type="protein sequence ID" value="TraesCS2B03G1040800.1.CDS"/>
    <property type="gene ID" value="TraesCS2B03G1040800"/>
</dbReference>
<dbReference type="SUPFAM" id="SSF56112">
    <property type="entry name" value="Protein kinase-like (PK-like)"/>
    <property type="match status" value="1"/>
</dbReference>
<reference evidence="9" key="2">
    <citation type="submission" date="2018-10" db="UniProtKB">
        <authorList>
            <consortium name="EnsemblPlants"/>
        </authorList>
    </citation>
    <scope>IDENTIFICATION</scope>
</reference>
<keyword evidence="2" id="KW-0808">Transferase</keyword>
<dbReference type="InterPro" id="IPR050823">
    <property type="entry name" value="Plant_Ser_Thr_Prot_Kinase"/>
</dbReference>
<evidence type="ECO:0000256" key="5">
    <source>
        <dbReference type="ARBA" id="ARBA00022840"/>
    </source>
</evidence>
<dbReference type="EnsemblPlants" id="TraesCS2B02G408700.1">
    <property type="protein sequence ID" value="TraesCS2B02G408700.1"/>
    <property type="gene ID" value="TraesCS2B02G408700"/>
</dbReference>
<feature type="region of interest" description="Disordered" evidence="7">
    <location>
        <begin position="1"/>
        <end position="47"/>
    </location>
</feature>
<keyword evidence="10" id="KW-1185">Reference proteome</keyword>
<dbReference type="InterPro" id="IPR000719">
    <property type="entry name" value="Prot_kinase_dom"/>
</dbReference>
<dbReference type="Proteomes" id="UP000019116">
    <property type="component" value="Chromosome 2B"/>
</dbReference>